<evidence type="ECO:0000313" key="2">
    <source>
        <dbReference type="Proteomes" id="UP000826616"/>
    </source>
</evidence>
<name>A0ABX8YC31_ANETH</name>
<gene>
    <name evidence="1" type="ORF">K3F53_02010</name>
</gene>
<evidence type="ECO:0008006" key="3">
    <source>
        <dbReference type="Google" id="ProtNLM"/>
    </source>
</evidence>
<proteinExistence type="predicted"/>
<dbReference type="GeneID" id="97140133"/>
<protein>
    <recommendedName>
        <fullName evidence="3">SpoVT-AbrB domain-containing protein</fullName>
    </recommendedName>
</protein>
<dbReference type="RefSeq" id="WP_156424109.1">
    <property type="nucleotide sequence ID" value="NZ_CP080764.1"/>
</dbReference>
<evidence type="ECO:0000313" key="1">
    <source>
        <dbReference type="EMBL" id="QYY43110.1"/>
    </source>
</evidence>
<sequence>MDKSKKFYITQVNQNGELAIPPELTKNIYSGLIDIEIEGGRIVIKPSEPDYTLTWTPNKNK</sequence>
<organism evidence="1 2">
    <name type="scientific">Aneurinibacillus thermoaerophilus</name>
    <dbReference type="NCBI Taxonomy" id="143495"/>
    <lineage>
        <taxon>Bacteria</taxon>
        <taxon>Bacillati</taxon>
        <taxon>Bacillota</taxon>
        <taxon>Bacilli</taxon>
        <taxon>Bacillales</taxon>
        <taxon>Paenibacillaceae</taxon>
        <taxon>Aneurinibacillus group</taxon>
        <taxon>Aneurinibacillus</taxon>
    </lineage>
</organism>
<reference evidence="1 2" key="1">
    <citation type="submission" date="2021-08" db="EMBL/GenBank/DDBJ databases">
        <title>Complete genome sequence of the strain Aneurinibacillus thermoaerophilus CCM 8960.</title>
        <authorList>
            <person name="Musilova J."/>
            <person name="Kourilova X."/>
            <person name="Pernicova I."/>
            <person name="Bezdicek M."/>
            <person name="Lengerova M."/>
            <person name="Obruca S."/>
            <person name="Sedlar K."/>
        </authorList>
    </citation>
    <scope>NUCLEOTIDE SEQUENCE [LARGE SCALE GENOMIC DNA]</scope>
    <source>
        <strain evidence="1 2">CCM 8960</strain>
    </source>
</reference>
<dbReference type="Proteomes" id="UP000826616">
    <property type="component" value="Chromosome"/>
</dbReference>
<dbReference type="EMBL" id="CP080764">
    <property type="protein sequence ID" value="QYY43110.1"/>
    <property type="molecule type" value="Genomic_DNA"/>
</dbReference>
<keyword evidence="2" id="KW-1185">Reference proteome</keyword>
<dbReference type="SUPFAM" id="SSF89447">
    <property type="entry name" value="AbrB/MazE/MraZ-like"/>
    <property type="match status" value="1"/>
</dbReference>
<dbReference type="InterPro" id="IPR037914">
    <property type="entry name" value="SpoVT-AbrB_sf"/>
</dbReference>
<accession>A0ABX8YC31</accession>